<feature type="chain" id="PRO_5032515185" evidence="1">
    <location>
        <begin position="32"/>
        <end position="150"/>
    </location>
</feature>
<dbReference type="EMBL" id="JACEON010000002">
    <property type="protein sequence ID" value="MBA4610485.1"/>
    <property type="molecule type" value="Genomic_DNA"/>
</dbReference>
<dbReference type="Proteomes" id="UP000559404">
    <property type="component" value="Unassembled WGS sequence"/>
</dbReference>
<organism evidence="2 3">
    <name type="scientific">Stappia taiwanensis</name>
    <dbReference type="NCBI Taxonomy" id="992267"/>
    <lineage>
        <taxon>Bacteria</taxon>
        <taxon>Pseudomonadati</taxon>
        <taxon>Pseudomonadota</taxon>
        <taxon>Alphaproteobacteria</taxon>
        <taxon>Hyphomicrobiales</taxon>
        <taxon>Stappiaceae</taxon>
        <taxon>Stappia</taxon>
    </lineage>
</organism>
<dbReference type="AlphaFoldDB" id="A0A838XIX0"/>
<reference evidence="2 3" key="2">
    <citation type="submission" date="2020-08" db="EMBL/GenBank/DDBJ databases">
        <title>Stappia taiwanensis sp. nov., isolated from a coastal thermal spring.</title>
        <authorList>
            <person name="Kampfer P."/>
        </authorList>
    </citation>
    <scope>NUCLEOTIDE SEQUENCE [LARGE SCALE GENOMIC DNA]</scope>
    <source>
        <strain evidence="2 3">DSM 23284</strain>
    </source>
</reference>
<evidence type="ECO:0000256" key="1">
    <source>
        <dbReference type="SAM" id="SignalP"/>
    </source>
</evidence>
<protein>
    <submittedName>
        <fullName evidence="2">Uncharacterized protein</fullName>
    </submittedName>
</protein>
<evidence type="ECO:0000313" key="3">
    <source>
        <dbReference type="Proteomes" id="UP000559404"/>
    </source>
</evidence>
<sequence>MTAVSASPLARLFLIVTATLLLLGMATFAQAAYEPARGSQERKDLMNAIRPLIVARVGAPVEFVVNRLRVSGPWAFAIVSPQRPGGRPIDLSRTLMREQAEYMDGGLRTYVLLAKAYNRWNIVDYAIGPTDVFWYGDPLYSQLPAGLVPQ</sequence>
<dbReference type="RefSeq" id="WP_181758684.1">
    <property type="nucleotide sequence ID" value="NZ_BMCR01000002.1"/>
</dbReference>
<keyword evidence="3" id="KW-1185">Reference proteome</keyword>
<comment type="caution">
    <text evidence="2">The sequence shown here is derived from an EMBL/GenBank/DDBJ whole genome shotgun (WGS) entry which is preliminary data.</text>
</comment>
<proteinExistence type="predicted"/>
<evidence type="ECO:0000313" key="2">
    <source>
        <dbReference type="EMBL" id="MBA4610485.1"/>
    </source>
</evidence>
<keyword evidence="1" id="KW-0732">Signal</keyword>
<reference evidence="2 3" key="1">
    <citation type="submission" date="2020-07" db="EMBL/GenBank/DDBJ databases">
        <authorList>
            <person name="Li M."/>
        </authorList>
    </citation>
    <scope>NUCLEOTIDE SEQUENCE [LARGE SCALE GENOMIC DNA]</scope>
    <source>
        <strain evidence="2 3">DSM 23284</strain>
    </source>
</reference>
<accession>A0A838XIX0</accession>
<feature type="signal peptide" evidence="1">
    <location>
        <begin position="1"/>
        <end position="31"/>
    </location>
</feature>
<name>A0A838XIX0_9HYPH</name>
<gene>
    <name evidence="2" type="ORF">H1W37_02370</name>
</gene>